<dbReference type="AlphaFoldDB" id="A0A7J4J2I1"/>
<evidence type="ECO:0000313" key="2">
    <source>
        <dbReference type="EMBL" id="HIH10267.1"/>
    </source>
</evidence>
<proteinExistence type="predicted"/>
<keyword evidence="1" id="KW-0472">Membrane</keyword>
<dbReference type="Proteomes" id="UP000565078">
    <property type="component" value="Unassembled WGS sequence"/>
</dbReference>
<comment type="caution">
    <text evidence="2">The sequence shown here is derived from an EMBL/GenBank/DDBJ whole genome shotgun (WGS) entry which is preliminary data.</text>
</comment>
<reference evidence="3" key="1">
    <citation type="journal article" date="2020" name="bioRxiv">
        <title>A rank-normalized archaeal taxonomy based on genome phylogeny resolves widespread incomplete and uneven classifications.</title>
        <authorList>
            <person name="Rinke C."/>
            <person name="Chuvochina M."/>
            <person name="Mussig A.J."/>
            <person name="Chaumeil P.-A."/>
            <person name="Waite D.W."/>
            <person name="Whitman W.B."/>
            <person name="Parks D.H."/>
            <person name="Hugenholtz P."/>
        </authorList>
    </citation>
    <scope>NUCLEOTIDE SEQUENCE [LARGE SCALE GENOMIC DNA]</scope>
</reference>
<evidence type="ECO:0000256" key="1">
    <source>
        <dbReference type="SAM" id="Phobius"/>
    </source>
</evidence>
<keyword evidence="1" id="KW-1133">Transmembrane helix</keyword>
<dbReference type="EMBL" id="DUGC01000100">
    <property type="protein sequence ID" value="HIH10267.1"/>
    <property type="molecule type" value="Genomic_DNA"/>
</dbReference>
<name>A0A7J4J2I1_9ARCH</name>
<evidence type="ECO:0000313" key="3">
    <source>
        <dbReference type="Proteomes" id="UP000565078"/>
    </source>
</evidence>
<keyword evidence="1" id="KW-0812">Transmembrane</keyword>
<feature type="transmembrane region" description="Helical" evidence="1">
    <location>
        <begin position="185"/>
        <end position="205"/>
    </location>
</feature>
<protein>
    <submittedName>
        <fullName evidence="2">Uncharacterized protein</fullName>
    </submittedName>
</protein>
<gene>
    <name evidence="2" type="ORF">HA254_06405</name>
</gene>
<sequence>MKAGQGATASYFSFFINVKNPTGTGIGEVTLNETIPPEVASHVKRVSFTPDPDSIISPAPPIVEWKLEDFNSGADVNLNYIVNGLSDKSVFDRIGEFFKSMSDPAVTCSQRPEKFACSELDCDDGNICTKDSCSGPECKHTPRPGLSCGPNMVCNADADCEQRNLAPDIVLPEIKLPAFEDLAKGGIIVTVLVAWVFVSLLFVFYRRRKPRHPWGFGGP</sequence>
<organism evidence="2 3">
    <name type="scientific">Candidatus Iainarchaeum sp</name>
    <dbReference type="NCBI Taxonomy" id="3101447"/>
    <lineage>
        <taxon>Archaea</taxon>
        <taxon>Candidatus Iainarchaeota</taxon>
        <taxon>Candidatus Iainarchaeia</taxon>
        <taxon>Candidatus Iainarchaeales</taxon>
        <taxon>Candidatus Iainarchaeaceae</taxon>
        <taxon>Candidatus Iainarchaeum</taxon>
    </lineage>
</organism>
<accession>A0A7J4J2I1</accession>